<dbReference type="PANTHER" id="PTHR23508">
    <property type="entry name" value="CARBOXYLIC ACID TRANSPORTER PROTEIN HOMOLOG"/>
    <property type="match status" value="1"/>
</dbReference>
<protein>
    <recommendedName>
        <fullName evidence="6">Major facilitator superfamily (MFS) profile domain-containing protein</fullName>
    </recommendedName>
</protein>
<feature type="transmembrane region" description="Helical" evidence="5">
    <location>
        <begin position="91"/>
        <end position="110"/>
    </location>
</feature>
<comment type="subcellular location">
    <subcellularLocation>
        <location evidence="1">Cell membrane</location>
        <topology evidence="1">Multi-pass membrane protein</topology>
    </subcellularLocation>
</comment>
<evidence type="ECO:0000256" key="2">
    <source>
        <dbReference type="ARBA" id="ARBA00022692"/>
    </source>
</evidence>
<feature type="transmembrane region" description="Helical" evidence="5">
    <location>
        <begin position="255"/>
        <end position="275"/>
    </location>
</feature>
<dbReference type="InterPro" id="IPR020846">
    <property type="entry name" value="MFS_dom"/>
</dbReference>
<feature type="transmembrane region" description="Helical" evidence="5">
    <location>
        <begin position="21"/>
        <end position="45"/>
    </location>
</feature>
<dbReference type="InterPro" id="IPR011701">
    <property type="entry name" value="MFS"/>
</dbReference>
<feature type="transmembrane region" description="Helical" evidence="5">
    <location>
        <begin position="319"/>
        <end position="336"/>
    </location>
</feature>
<feature type="transmembrane region" description="Helical" evidence="5">
    <location>
        <begin position="408"/>
        <end position="426"/>
    </location>
</feature>
<dbReference type="GO" id="GO:0046943">
    <property type="term" value="F:carboxylic acid transmembrane transporter activity"/>
    <property type="evidence" value="ECO:0007669"/>
    <property type="project" value="TreeGrafter"/>
</dbReference>
<evidence type="ECO:0000259" key="6">
    <source>
        <dbReference type="PROSITE" id="PS50850"/>
    </source>
</evidence>
<accession>S5TKX7</accession>
<dbReference type="InterPro" id="IPR036259">
    <property type="entry name" value="MFS_trans_sf"/>
</dbReference>
<dbReference type="GO" id="GO:0005886">
    <property type="term" value="C:plasma membrane"/>
    <property type="evidence" value="ECO:0007669"/>
    <property type="project" value="UniProtKB-SubCell"/>
</dbReference>
<gene>
    <name evidence="7" type="ORF">B841_10195</name>
</gene>
<keyword evidence="3 5" id="KW-1133">Transmembrane helix</keyword>
<feature type="transmembrane region" description="Helical" evidence="5">
    <location>
        <begin position="151"/>
        <end position="174"/>
    </location>
</feature>
<dbReference type="Gene3D" id="1.20.1250.20">
    <property type="entry name" value="MFS general substrate transporter like domains"/>
    <property type="match status" value="1"/>
</dbReference>
<proteinExistence type="predicted"/>
<name>S5TKX7_9CORY</name>
<dbReference type="eggNOG" id="COG2814">
    <property type="taxonomic scope" value="Bacteria"/>
</dbReference>
<feature type="transmembrane region" description="Helical" evidence="5">
    <location>
        <begin position="116"/>
        <end position="139"/>
    </location>
</feature>
<keyword evidence="4 5" id="KW-0472">Membrane</keyword>
<evidence type="ECO:0000256" key="1">
    <source>
        <dbReference type="ARBA" id="ARBA00004651"/>
    </source>
</evidence>
<feature type="transmembrane region" description="Helical" evidence="5">
    <location>
        <begin position="342"/>
        <end position="365"/>
    </location>
</feature>
<dbReference type="PROSITE" id="PS50850">
    <property type="entry name" value="MFS"/>
    <property type="match status" value="1"/>
</dbReference>
<dbReference type="STRING" id="1224163.B841_10195"/>
<feature type="domain" description="Major facilitator superfamily (MFS) profile" evidence="6">
    <location>
        <begin position="24"/>
        <end position="432"/>
    </location>
</feature>
<organism evidence="7 8">
    <name type="scientific">Corynebacterium maris DSM 45190</name>
    <dbReference type="NCBI Taxonomy" id="1224163"/>
    <lineage>
        <taxon>Bacteria</taxon>
        <taxon>Bacillati</taxon>
        <taxon>Actinomycetota</taxon>
        <taxon>Actinomycetes</taxon>
        <taxon>Mycobacteriales</taxon>
        <taxon>Corynebacteriaceae</taxon>
        <taxon>Corynebacterium</taxon>
    </lineage>
</organism>
<evidence type="ECO:0000256" key="5">
    <source>
        <dbReference type="SAM" id="Phobius"/>
    </source>
</evidence>
<dbReference type="KEGG" id="cmd:B841_10195"/>
<dbReference type="AlphaFoldDB" id="S5TKX7"/>
<dbReference type="EMBL" id="CP003924">
    <property type="protein sequence ID" value="AGS35511.1"/>
    <property type="molecule type" value="Genomic_DNA"/>
</dbReference>
<keyword evidence="8" id="KW-1185">Reference proteome</keyword>
<evidence type="ECO:0000313" key="8">
    <source>
        <dbReference type="Proteomes" id="UP000015388"/>
    </source>
</evidence>
<evidence type="ECO:0000256" key="4">
    <source>
        <dbReference type="ARBA" id="ARBA00023136"/>
    </source>
</evidence>
<feature type="transmembrane region" description="Helical" evidence="5">
    <location>
        <begin position="287"/>
        <end position="307"/>
    </location>
</feature>
<feature type="transmembrane region" description="Helical" evidence="5">
    <location>
        <begin position="180"/>
        <end position="200"/>
    </location>
</feature>
<dbReference type="PATRIC" id="fig|1224163.3.peg.2057"/>
<evidence type="ECO:0000313" key="7">
    <source>
        <dbReference type="EMBL" id="AGS35511.1"/>
    </source>
</evidence>
<keyword evidence="2 5" id="KW-0812">Transmembrane</keyword>
<dbReference type="Proteomes" id="UP000015388">
    <property type="component" value="Chromosome"/>
</dbReference>
<sequence length="442" mass="47003">MSSLTTAADRGAGAAVARKSPMIAVVLCWVAVLLDGFDMVVLGVVLPAMMEDPQLQLTAGEGTQISTAGLFGMMLGALAIGRLTDAVGRRWVIIGSVFSFSVLTLFLGFVDQLWLFILLRFLAGVGLGGCMPTAISMVTEFRGRAKAGSSATFTTTGYHVGAVLTALLGIVMLADFGWQSLFVVGALAGIAVTPIMIWKLPESPQFLQSKGKDEEAERVAAEYGIELNDEIDAAEKEDAKGFASLLTPRYRRNTIFIWLTSFMGLLLVYGLNTWLPQIMREADYDMGNSLGFLLVLNVGAVVGLIIAGQISDKTNPRSTGILWFVLSGVFLALMAIKLPLLALYAIVFLTGVFVFSSQNLVYGFVGANHPSYLRATAMGGAAGVGRLGAISGPLLGGLLLSLGMAHPWSFFAYAAVGFLGAALFAVTRPLRVTRKMLVTHPQ</sequence>
<feature type="transmembrane region" description="Helical" evidence="5">
    <location>
        <begin position="377"/>
        <end position="402"/>
    </location>
</feature>
<feature type="transmembrane region" description="Helical" evidence="5">
    <location>
        <begin position="65"/>
        <end position="84"/>
    </location>
</feature>
<reference evidence="7 8" key="1">
    <citation type="submission" date="2012-11" db="EMBL/GenBank/DDBJ databases">
        <title>The complete genome sequence of Corynebacterium maris Coryn-1 (=DSM 45190).</title>
        <authorList>
            <person name="Schaffert L."/>
            <person name="Albersmeier A."/>
            <person name="Kalinowski J."/>
            <person name="Ruckert C."/>
        </authorList>
    </citation>
    <scope>NUCLEOTIDE SEQUENCE [LARGE SCALE GENOMIC DNA]</scope>
    <source>
        <strain evidence="8">Coryn-1</strain>
    </source>
</reference>
<dbReference type="Pfam" id="PF07690">
    <property type="entry name" value="MFS_1"/>
    <property type="match status" value="1"/>
</dbReference>
<dbReference type="SUPFAM" id="SSF103473">
    <property type="entry name" value="MFS general substrate transporter"/>
    <property type="match status" value="1"/>
</dbReference>
<dbReference type="HOGENOM" id="CLU_001265_46_4_11"/>
<dbReference type="CDD" id="cd17365">
    <property type="entry name" value="MFS_PcaK_like"/>
    <property type="match status" value="1"/>
</dbReference>
<evidence type="ECO:0000256" key="3">
    <source>
        <dbReference type="ARBA" id="ARBA00022989"/>
    </source>
</evidence>
<dbReference type="PANTHER" id="PTHR23508:SF10">
    <property type="entry name" value="CARBOXYLIC ACID TRANSPORTER PROTEIN HOMOLOG"/>
    <property type="match status" value="1"/>
</dbReference>